<evidence type="ECO:0000256" key="3">
    <source>
        <dbReference type="ARBA" id="ARBA00022505"/>
    </source>
</evidence>
<dbReference type="PANTHER" id="PTHR43742">
    <property type="entry name" value="TRIMETHYLAMINE-N-OXIDE REDUCTASE"/>
    <property type="match status" value="1"/>
</dbReference>
<evidence type="ECO:0000259" key="8">
    <source>
        <dbReference type="PROSITE" id="PS51669"/>
    </source>
</evidence>
<gene>
    <name evidence="9" type="ORF">RSO01_37810</name>
</gene>
<keyword evidence="10" id="KW-1185">Reference proteome</keyword>
<dbReference type="Gene3D" id="2.20.25.90">
    <property type="entry name" value="ADC-like domains"/>
    <property type="match status" value="1"/>
</dbReference>
<evidence type="ECO:0000313" key="10">
    <source>
        <dbReference type="Proteomes" id="UP000321058"/>
    </source>
</evidence>
<dbReference type="SMART" id="SM00926">
    <property type="entry name" value="Molybdop_Fe4S4"/>
    <property type="match status" value="1"/>
</dbReference>
<dbReference type="Gene3D" id="3.40.228.10">
    <property type="entry name" value="Dimethylsulfoxide Reductase, domain 2"/>
    <property type="match status" value="1"/>
</dbReference>
<dbReference type="Pfam" id="PF04879">
    <property type="entry name" value="Molybdop_Fe4S4"/>
    <property type="match status" value="1"/>
</dbReference>
<keyword evidence="3" id="KW-0500">Molybdenum</keyword>
<dbReference type="InterPro" id="IPR006656">
    <property type="entry name" value="Mopterin_OxRdtase"/>
</dbReference>
<reference evidence="9 10" key="1">
    <citation type="submission" date="2019-07" db="EMBL/GenBank/DDBJ databases">
        <title>Whole genome shotgun sequence of Reyranella soli NBRC 108950.</title>
        <authorList>
            <person name="Hosoyama A."/>
            <person name="Uohara A."/>
            <person name="Ohji S."/>
            <person name="Ichikawa N."/>
        </authorList>
    </citation>
    <scope>NUCLEOTIDE SEQUENCE [LARGE SCALE GENOMIC DNA]</scope>
    <source>
        <strain evidence="9 10">NBRC 108950</strain>
    </source>
</reference>
<evidence type="ECO:0000256" key="1">
    <source>
        <dbReference type="ARBA" id="ARBA00001942"/>
    </source>
</evidence>
<evidence type="ECO:0000313" key="9">
    <source>
        <dbReference type="EMBL" id="GEP56615.1"/>
    </source>
</evidence>
<keyword evidence="4" id="KW-0479">Metal-binding</keyword>
<evidence type="ECO:0000256" key="6">
    <source>
        <dbReference type="ARBA" id="ARBA00023004"/>
    </source>
</evidence>
<comment type="cofactor">
    <cofactor evidence="1">
        <name>Mo-bis(molybdopterin guanine dinucleotide)</name>
        <dbReference type="ChEBI" id="CHEBI:60539"/>
    </cofactor>
</comment>
<proteinExistence type="inferred from homology"/>
<dbReference type="InterPro" id="IPR006657">
    <property type="entry name" value="MoPterin_dinucl-bd_dom"/>
</dbReference>
<dbReference type="InterPro" id="IPR050612">
    <property type="entry name" value="Prok_Mopterin_Oxidored"/>
</dbReference>
<dbReference type="InterPro" id="IPR009010">
    <property type="entry name" value="Asp_de-COase-like_dom_sf"/>
</dbReference>
<dbReference type="Pfam" id="PF01568">
    <property type="entry name" value="Molydop_binding"/>
    <property type="match status" value="1"/>
</dbReference>
<dbReference type="PROSITE" id="PS51669">
    <property type="entry name" value="4FE4S_MOW_BIS_MGD"/>
    <property type="match status" value="1"/>
</dbReference>
<sequence length="678" mass="73279">MVKSEVRVVCAHDCPDMCSLIAHVEDGKVVRVQGDPDHPYTAGFACGKVNRDADLVNSPERIKTPLKRTGPKGSGQFKPITWDEALDEISAKWKAIIAESGPLALLGYAYSAHQGLMNRGLVNGLFHALGASRLQAGTVCDTCCETAWDVTVGSVGGADPEDVVHSDLVISWGADLAATNVHFWALAEEQRKKRGVPIVVIDPRRTRSAKAADLYLPIRIGTDAALALGIMHILVRDKLANRDYIAQHTLGFDKVEREILPKFPPQRVAEITGLAVTDIEKLAAMYGKAKAALIRLGEGMTRLTHGGQALRTVALLPGVSGHYAVKGGGALLLTAASCDLNYAAVRKPSGLAATRNVNHLRLGEELLNMQDPPIRALYVAANNPAVTCPEVHKVQKGLLREDLFTVVHDPFMTDTAKYADIVLPAASYLETDDLYRAYGAYWMQWGRQAAKPQGEARSNFDVAQALAGRMGLSDRIFTLAPQDAAKELFKGATGPAAAADPEKLFAGEPIHIAHEFKGQQFKTPSGKLEFYSEQLAKQGVSPLPDWNEDPAEVAEAAKWPLRLLTAPGYFQAHTAFSGVGFLRQREGKPFCVLHPEDAGKRGLKNGDEVRLFNDRGAIGLMLQVGDDIQPGVVLVPGQRPTGEAVSGTINMLCSDRYTDMGEGATYQSTWLDVGKWTA</sequence>
<dbReference type="SUPFAM" id="SSF50692">
    <property type="entry name" value="ADC-like"/>
    <property type="match status" value="1"/>
</dbReference>
<dbReference type="PANTHER" id="PTHR43742:SF6">
    <property type="entry name" value="OXIDOREDUCTASE YYAE-RELATED"/>
    <property type="match status" value="1"/>
</dbReference>
<comment type="similarity">
    <text evidence="2">Belongs to the prokaryotic molybdopterin-containing oxidoreductase family.</text>
</comment>
<dbReference type="GO" id="GO:0051536">
    <property type="term" value="F:iron-sulfur cluster binding"/>
    <property type="evidence" value="ECO:0007669"/>
    <property type="project" value="UniProtKB-KW"/>
</dbReference>
<dbReference type="PROSITE" id="PS00490">
    <property type="entry name" value="MOLYBDOPTERIN_PROK_2"/>
    <property type="match status" value="1"/>
</dbReference>
<evidence type="ECO:0000256" key="2">
    <source>
        <dbReference type="ARBA" id="ARBA00010312"/>
    </source>
</evidence>
<name>A0A512NCF4_9HYPH</name>
<dbReference type="EMBL" id="BKAJ01000068">
    <property type="protein sequence ID" value="GEP56615.1"/>
    <property type="molecule type" value="Genomic_DNA"/>
</dbReference>
<dbReference type="Proteomes" id="UP000321058">
    <property type="component" value="Unassembled WGS sequence"/>
</dbReference>
<dbReference type="Gene3D" id="3.30.2070.10">
    <property type="entry name" value="Formate dehydrogenase/DMSO reductase"/>
    <property type="match status" value="1"/>
</dbReference>
<dbReference type="AlphaFoldDB" id="A0A512NCF4"/>
<dbReference type="InterPro" id="IPR006655">
    <property type="entry name" value="Mopterin_OxRdtase_prok_CS"/>
</dbReference>
<protein>
    <submittedName>
        <fullName evidence="9">Formate dehydrogenase</fullName>
    </submittedName>
</protein>
<evidence type="ECO:0000256" key="4">
    <source>
        <dbReference type="ARBA" id="ARBA00022723"/>
    </source>
</evidence>
<dbReference type="GO" id="GO:0016491">
    <property type="term" value="F:oxidoreductase activity"/>
    <property type="evidence" value="ECO:0007669"/>
    <property type="project" value="UniProtKB-KW"/>
</dbReference>
<accession>A0A512NCF4</accession>
<comment type="caution">
    <text evidence="9">The sequence shown here is derived from an EMBL/GenBank/DDBJ whole genome shotgun (WGS) entry which is preliminary data.</text>
</comment>
<dbReference type="SUPFAM" id="SSF53706">
    <property type="entry name" value="Formate dehydrogenase/DMSO reductase, domains 1-3"/>
    <property type="match status" value="1"/>
</dbReference>
<keyword evidence="6" id="KW-0408">Iron</keyword>
<evidence type="ECO:0000256" key="5">
    <source>
        <dbReference type="ARBA" id="ARBA00023002"/>
    </source>
</evidence>
<organism evidence="9 10">
    <name type="scientific">Reyranella soli</name>
    <dbReference type="NCBI Taxonomy" id="1230389"/>
    <lineage>
        <taxon>Bacteria</taxon>
        <taxon>Pseudomonadati</taxon>
        <taxon>Pseudomonadota</taxon>
        <taxon>Alphaproteobacteria</taxon>
        <taxon>Hyphomicrobiales</taxon>
        <taxon>Reyranellaceae</taxon>
        <taxon>Reyranella</taxon>
    </lineage>
</organism>
<dbReference type="Gene3D" id="3.40.50.740">
    <property type="match status" value="1"/>
</dbReference>
<dbReference type="GO" id="GO:0043546">
    <property type="term" value="F:molybdopterin cofactor binding"/>
    <property type="evidence" value="ECO:0007669"/>
    <property type="project" value="InterPro"/>
</dbReference>
<keyword evidence="7" id="KW-0411">Iron-sulfur</keyword>
<dbReference type="Gene3D" id="2.40.40.20">
    <property type="match status" value="1"/>
</dbReference>
<dbReference type="Pfam" id="PF00384">
    <property type="entry name" value="Molybdopterin"/>
    <property type="match status" value="1"/>
</dbReference>
<keyword evidence="5" id="KW-0560">Oxidoreductase</keyword>
<dbReference type="GO" id="GO:0046872">
    <property type="term" value="F:metal ion binding"/>
    <property type="evidence" value="ECO:0007669"/>
    <property type="project" value="UniProtKB-KW"/>
</dbReference>
<evidence type="ECO:0000256" key="7">
    <source>
        <dbReference type="ARBA" id="ARBA00023014"/>
    </source>
</evidence>
<feature type="domain" description="4Fe-4S Mo/W bis-MGD-type" evidence="8">
    <location>
        <begin position="3"/>
        <end position="60"/>
    </location>
</feature>
<dbReference type="CDD" id="cd02766">
    <property type="entry name" value="MopB_3"/>
    <property type="match status" value="1"/>
</dbReference>
<dbReference type="InterPro" id="IPR006963">
    <property type="entry name" value="Mopterin_OxRdtase_4Fe-4S_dom"/>
</dbReference>